<sequence length="89" mass="9776">MGSLHYIHVAFIRAFTARPTLPSIARSLPKSRTFSIAPPKSSTIDSVHSSELRNCVFVTFSRSPFCASTSCYFCSFPVQRSMGLAVLSN</sequence>
<evidence type="ECO:0000313" key="3">
    <source>
        <dbReference type="WBParaSite" id="HPLM_0001107301-mRNA-1"/>
    </source>
</evidence>
<dbReference type="EMBL" id="UZAF01017462">
    <property type="protein sequence ID" value="VDO41896.1"/>
    <property type="molecule type" value="Genomic_DNA"/>
</dbReference>
<reference evidence="1 2" key="2">
    <citation type="submission" date="2018-11" db="EMBL/GenBank/DDBJ databases">
        <authorList>
            <consortium name="Pathogen Informatics"/>
        </authorList>
    </citation>
    <scope>NUCLEOTIDE SEQUENCE [LARGE SCALE GENOMIC DNA]</scope>
    <source>
        <strain evidence="1 2">MHpl1</strain>
    </source>
</reference>
<proteinExistence type="predicted"/>
<keyword evidence="2" id="KW-1185">Reference proteome</keyword>
<protein>
    <submittedName>
        <fullName evidence="3">Secreted protein</fullName>
    </submittedName>
</protein>
<gene>
    <name evidence="1" type="ORF">HPLM_LOCUS11065</name>
</gene>
<reference evidence="3" key="1">
    <citation type="submission" date="2017-02" db="UniProtKB">
        <authorList>
            <consortium name="WormBaseParasite"/>
        </authorList>
    </citation>
    <scope>IDENTIFICATION</scope>
</reference>
<organism evidence="3">
    <name type="scientific">Haemonchus placei</name>
    <name type="common">Barber's pole worm</name>
    <dbReference type="NCBI Taxonomy" id="6290"/>
    <lineage>
        <taxon>Eukaryota</taxon>
        <taxon>Metazoa</taxon>
        <taxon>Ecdysozoa</taxon>
        <taxon>Nematoda</taxon>
        <taxon>Chromadorea</taxon>
        <taxon>Rhabditida</taxon>
        <taxon>Rhabditina</taxon>
        <taxon>Rhabditomorpha</taxon>
        <taxon>Strongyloidea</taxon>
        <taxon>Trichostrongylidae</taxon>
        <taxon>Haemonchus</taxon>
    </lineage>
</organism>
<accession>A0A0N4WJ94</accession>
<dbReference type="WBParaSite" id="HPLM_0001107301-mRNA-1">
    <property type="protein sequence ID" value="HPLM_0001107301-mRNA-1"/>
    <property type="gene ID" value="HPLM_0001107301"/>
</dbReference>
<dbReference type="Proteomes" id="UP000268014">
    <property type="component" value="Unassembled WGS sequence"/>
</dbReference>
<dbReference type="AlphaFoldDB" id="A0A0N4WJ94"/>
<evidence type="ECO:0000313" key="1">
    <source>
        <dbReference type="EMBL" id="VDO41896.1"/>
    </source>
</evidence>
<evidence type="ECO:0000313" key="2">
    <source>
        <dbReference type="Proteomes" id="UP000268014"/>
    </source>
</evidence>
<name>A0A0N4WJ94_HAEPC</name>